<dbReference type="SUPFAM" id="SSF51658">
    <property type="entry name" value="Xylose isomerase-like"/>
    <property type="match status" value="1"/>
</dbReference>
<dbReference type="Pfam" id="PF01261">
    <property type="entry name" value="AP_endonuc_2"/>
    <property type="match status" value="1"/>
</dbReference>
<dbReference type="PANTHER" id="PTHR12110:SF41">
    <property type="entry name" value="INOSOSE DEHYDRATASE"/>
    <property type="match status" value="1"/>
</dbReference>
<reference evidence="2 3" key="1">
    <citation type="submission" date="2018-05" db="EMBL/GenBank/DDBJ databases">
        <title>Mucilaginibacter hurinus sp. nov., isolated from briquette warehouse soil.</title>
        <authorList>
            <person name="Choi L."/>
        </authorList>
    </citation>
    <scope>NUCLEOTIDE SEQUENCE [LARGE SCALE GENOMIC DNA]</scope>
    <source>
        <strain evidence="2 3">ZR32</strain>
    </source>
</reference>
<dbReference type="PANTHER" id="PTHR12110">
    <property type="entry name" value="HYDROXYPYRUVATE ISOMERASE"/>
    <property type="match status" value="1"/>
</dbReference>
<dbReference type="RefSeq" id="WP_114004990.1">
    <property type="nucleotide sequence ID" value="NZ_QGDC01000004.1"/>
</dbReference>
<evidence type="ECO:0000313" key="2">
    <source>
        <dbReference type="EMBL" id="RCH55368.1"/>
    </source>
</evidence>
<accession>A0A367GQL7</accession>
<evidence type="ECO:0000259" key="1">
    <source>
        <dbReference type="Pfam" id="PF01261"/>
    </source>
</evidence>
<evidence type="ECO:0000313" key="3">
    <source>
        <dbReference type="Proteomes" id="UP000253209"/>
    </source>
</evidence>
<dbReference type="Proteomes" id="UP000253209">
    <property type="component" value="Unassembled WGS sequence"/>
</dbReference>
<dbReference type="InterPro" id="IPR050312">
    <property type="entry name" value="IolE/XylAMocC-like"/>
</dbReference>
<dbReference type="InterPro" id="IPR013022">
    <property type="entry name" value="Xyl_isomerase-like_TIM-brl"/>
</dbReference>
<dbReference type="OrthoDB" id="9798407at2"/>
<keyword evidence="2" id="KW-0413">Isomerase</keyword>
<gene>
    <name evidence="2" type="ORF">DJ568_09315</name>
</gene>
<dbReference type="Gene3D" id="3.20.20.150">
    <property type="entry name" value="Divalent-metal-dependent TIM barrel enzymes"/>
    <property type="match status" value="1"/>
</dbReference>
<sequence length="290" mass="32215">MTNRRTFLGQAGVAAAAILLTPELLSAKNINKVGLQLYSLRDYLPKDVKGVTAKVAQAGYKEVETYGYSKQNGYWGIDPRDYAKLLTQNGLVSPSGHYGIDQYLNDGTMTDLESYIHAAHTIGQRYIIAPGINGDLVKTIDGCKATAEKFNKVGQLLKKEGLKFAYHNHAWEWQKVGDTTFYDVLLKETDNDLVKLEMDIFWVVRGGLDPVTMLEKHPGKFALFHVKDSDKGRPELNTEVGKGTIDFKAIFAKAKDAGVKHFIVEQENFTNIDPYVSIAESSAYVKSLSV</sequence>
<dbReference type="EMBL" id="QGDC01000004">
    <property type="protein sequence ID" value="RCH55368.1"/>
    <property type="molecule type" value="Genomic_DNA"/>
</dbReference>
<dbReference type="InterPro" id="IPR036237">
    <property type="entry name" value="Xyl_isomerase-like_sf"/>
</dbReference>
<dbReference type="GO" id="GO:0016853">
    <property type="term" value="F:isomerase activity"/>
    <property type="evidence" value="ECO:0007669"/>
    <property type="project" value="UniProtKB-KW"/>
</dbReference>
<dbReference type="PROSITE" id="PS51318">
    <property type="entry name" value="TAT"/>
    <property type="match status" value="1"/>
</dbReference>
<organism evidence="2 3">
    <name type="scientific">Mucilaginibacter hurinus</name>
    <dbReference type="NCBI Taxonomy" id="2201324"/>
    <lineage>
        <taxon>Bacteria</taxon>
        <taxon>Pseudomonadati</taxon>
        <taxon>Bacteroidota</taxon>
        <taxon>Sphingobacteriia</taxon>
        <taxon>Sphingobacteriales</taxon>
        <taxon>Sphingobacteriaceae</taxon>
        <taxon>Mucilaginibacter</taxon>
    </lineage>
</organism>
<feature type="domain" description="Xylose isomerase-like TIM barrel" evidence="1">
    <location>
        <begin position="53"/>
        <end position="273"/>
    </location>
</feature>
<dbReference type="InterPro" id="IPR019546">
    <property type="entry name" value="TAT_signal_bac_arc"/>
</dbReference>
<dbReference type="NCBIfam" id="TIGR01409">
    <property type="entry name" value="TAT_signal_seq"/>
    <property type="match status" value="1"/>
</dbReference>
<proteinExistence type="predicted"/>
<protein>
    <submittedName>
        <fullName evidence="2">Sugar phosphate isomerase/epimerase</fullName>
    </submittedName>
</protein>
<keyword evidence="3" id="KW-1185">Reference proteome</keyword>
<comment type="caution">
    <text evidence="2">The sequence shown here is derived from an EMBL/GenBank/DDBJ whole genome shotgun (WGS) entry which is preliminary data.</text>
</comment>
<name>A0A367GQL7_9SPHI</name>
<dbReference type="AlphaFoldDB" id="A0A367GQL7"/>
<dbReference type="InterPro" id="IPR006311">
    <property type="entry name" value="TAT_signal"/>
</dbReference>